<dbReference type="GO" id="GO:0016757">
    <property type="term" value="F:glycosyltransferase activity"/>
    <property type="evidence" value="ECO:0007669"/>
    <property type="project" value="InterPro"/>
</dbReference>
<dbReference type="Pfam" id="PF13439">
    <property type="entry name" value="Glyco_transf_4"/>
    <property type="match status" value="1"/>
</dbReference>
<proteinExistence type="predicted"/>
<dbReference type="AlphaFoldDB" id="A0A7C4TB98"/>
<keyword evidence="3" id="KW-0808">Transferase</keyword>
<dbReference type="PANTHER" id="PTHR45947:SF3">
    <property type="entry name" value="SULFOQUINOVOSYL TRANSFERASE SQD2"/>
    <property type="match status" value="1"/>
</dbReference>
<evidence type="ECO:0000259" key="1">
    <source>
        <dbReference type="Pfam" id="PF00534"/>
    </source>
</evidence>
<feature type="domain" description="Glycosyltransferase subfamily 4-like N-terminal" evidence="2">
    <location>
        <begin position="17"/>
        <end position="173"/>
    </location>
</feature>
<comment type="caution">
    <text evidence="3">The sequence shown here is derived from an EMBL/GenBank/DDBJ whole genome shotgun (WGS) entry which is preliminary data.</text>
</comment>
<dbReference type="EMBL" id="DTGZ01000053">
    <property type="protein sequence ID" value="HGV97244.1"/>
    <property type="molecule type" value="Genomic_DNA"/>
</dbReference>
<dbReference type="PANTHER" id="PTHR45947">
    <property type="entry name" value="SULFOQUINOVOSYL TRANSFERASE SQD2"/>
    <property type="match status" value="1"/>
</dbReference>
<evidence type="ECO:0000313" key="3">
    <source>
        <dbReference type="EMBL" id="HGV97244.1"/>
    </source>
</evidence>
<dbReference type="SUPFAM" id="SSF53756">
    <property type="entry name" value="UDP-Glycosyltransferase/glycogen phosphorylase"/>
    <property type="match status" value="1"/>
</dbReference>
<gene>
    <name evidence="3" type="ORF">ENV60_02980</name>
</gene>
<sequence length="362" mass="41954">MVILIINWQDWKNPYAGGAEVYLYEIFSRLAKKGHKIILLCSRAPGQKYYEILDGFEIFRIGKRFNFNFYVPFAIRGILRSRKVDVIIDDQNKIPFYSPLYTSKKNFIMIMHLFRKAIYKETNFIFASYVYFTERLIPVLYPHSHFIAISHSSAMDLREMGVKKSISVVHCGIPELGDNFVVPRQRNLVIYVGRVKRYKSIDHLIYAIHNLRKEIIVELAIVGDGDARQELMSLAKKLGLPMEFKGYVSEREKYEMYYRARVVVQPSIKEGWGLTAVEAQACGTPVVCANSPGLKETVIDGKTGYLYEYGNINELSDKIKDLLFDDEKWNSFSRAAKEWAKNFSWDNSAEQMEEILLQEIKG</sequence>
<dbReference type="CDD" id="cd03801">
    <property type="entry name" value="GT4_PimA-like"/>
    <property type="match status" value="1"/>
</dbReference>
<organism evidence="3">
    <name type="scientific">candidate division WOR-3 bacterium</name>
    <dbReference type="NCBI Taxonomy" id="2052148"/>
    <lineage>
        <taxon>Bacteria</taxon>
        <taxon>Bacteria division WOR-3</taxon>
    </lineage>
</organism>
<evidence type="ECO:0000259" key="2">
    <source>
        <dbReference type="Pfam" id="PF13439"/>
    </source>
</evidence>
<feature type="domain" description="Glycosyl transferase family 1" evidence="1">
    <location>
        <begin position="183"/>
        <end position="339"/>
    </location>
</feature>
<reference evidence="3" key="1">
    <citation type="journal article" date="2020" name="mSystems">
        <title>Genome- and Community-Level Interaction Insights into Carbon Utilization and Element Cycling Functions of Hydrothermarchaeota in Hydrothermal Sediment.</title>
        <authorList>
            <person name="Zhou Z."/>
            <person name="Liu Y."/>
            <person name="Xu W."/>
            <person name="Pan J."/>
            <person name="Luo Z.H."/>
            <person name="Li M."/>
        </authorList>
    </citation>
    <scope>NUCLEOTIDE SEQUENCE [LARGE SCALE GENOMIC DNA]</scope>
    <source>
        <strain evidence="3">SpSt-774</strain>
    </source>
</reference>
<protein>
    <submittedName>
        <fullName evidence="3">Glycosyltransferase family 1 protein</fullName>
    </submittedName>
</protein>
<dbReference type="InterPro" id="IPR001296">
    <property type="entry name" value="Glyco_trans_1"/>
</dbReference>
<accession>A0A7C4TB98</accession>
<name>A0A7C4TB98_UNCW3</name>
<dbReference type="InterPro" id="IPR028098">
    <property type="entry name" value="Glyco_trans_4-like_N"/>
</dbReference>
<dbReference type="Gene3D" id="3.40.50.2000">
    <property type="entry name" value="Glycogen Phosphorylase B"/>
    <property type="match status" value="2"/>
</dbReference>
<dbReference type="Pfam" id="PF00534">
    <property type="entry name" value="Glycos_transf_1"/>
    <property type="match status" value="1"/>
</dbReference>
<dbReference type="InterPro" id="IPR050194">
    <property type="entry name" value="Glycosyltransferase_grp1"/>
</dbReference>